<dbReference type="EMBL" id="AABL01001756">
    <property type="protein sequence ID" value="EAA17536.1"/>
    <property type="molecule type" value="Genomic_DNA"/>
</dbReference>
<proteinExistence type="predicted"/>
<sequence length="25" mass="2789">MSSIILATVQKKIEIETNRQTGKEA</sequence>
<evidence type="ECO:0000313" key="1">
    <source>
        <dbReference type="EMBL" id="EAA17536.1"/>
    </source>
</evidence>
<dbReference type="InParanoid" id="Q7RDC1"/>
<protein>
    <submittedName>
        <fullName evidence="1">Uncharacterized protein</fullName>
    </submittedName>
</protein>
<evidence type="ECO:0000313" key="2">
    <source>
        <dbReference type="Proteomes" id="UP000008553"/>
    </source>
</evidence>
<feature type="non-terminal residue" evidence="1">
    <location>
        <position position="25"/>
    </location>
</feature>
<dbReference type="Proteomes" id="UP000008553">
    <property type="component" value="Unassembled WGS sequence"/>
</dbReference>
<organism evidence="1 2">
    <name type="scientific">Plasmodium yoelii yoelii</name>
    <dbReference type="NCBI Taxonomy" id="73239"/>
    <lineage>
        <taxon>Eukaryota</taxon>
        <taxon>Sar</taxon>
        <taxon>Alveolata</taxon>
        <taxon>Apicomplexa</taxon>
        <taxon>Aconoidasida</taxon>
        <taxon>Haemosporida</taxon>
        <taxon>Plasmodiidae</taxon>
        <taxon>Plasmodium</taxon>
        <taxon>Plasmodium (Vinckeia)</taxon>
    </lineage>
</organism>
<accession>Q7RDC1</accession>
<comment type="caution">
    <text evidence="1">The sequence shown here is derived from an EMBL/GenBank/DDBJ whole genome shotgun (WGS) entry which is preliminary data.</text>
</comment>
<dbReference type="AlphaFoldDB" id="Q7RDC1"/>
<keyword evidence="2" id="KW-1185">Reference proteome</keyword>
<name>Q7RDC1_PLAYO</name>
<reference evidence="1 2" key="1">
    <citation type="journal article" date="2002" name="Nature">
        <title>Genome sequence and comparative analysis of the model rodent malaria parasite Plasmodium yoelii yoelii.</title>
        <authorList>
            <person name="Carlton J.M."/>
            <person name="Angiuoli S.V."/>
            <person name="Suh B.B."/>
            <person name="Kooij T.W."/>
            <person name="Pertea M."/>
            <person name="Silva J.C."/>
            <person name="Ermolaeva M.D."/>
            <person name="Allen J.E."/>
            <person name="Selengut J.D."/>
            <person name="Koo H.L."/>
            <person name="Peterson J.D."/>
            <person name="Pop M."/>
            <person name="Kosack D.S."/>
            <person name="Shumway M.F."/>
            <person name="Bidwell S.L."/>
            <person name="Shallom S.J."/>
            <person name="van Aken S.E."/>
            <person name="Riedmuller S.B."/>
            <person name="Feldblyum T.V."/>
            <person name="Cho J.K."/>
            <person name="Quackenbush J."/>
            <person name="Sedegah M."/>
            <person name="Shoaibi A."/>
            <person name="Cummings L.M."/>
            <person name="Florens L."/>
            <person name="Yates J.R."/>
            <person name="Raine J.D."/>
            <person name="Sinden R.E."/>
            <person name="Harris M.A."/>
            <person name="Cunningham D.A."/>
            <person name="Preiser P.R."/>
            <person name="Bergman L.W."/>
            <person name="Vaidya A.B."/>
            <person name="van Lin L.H."/>
            <person name="Janse C.J."/>
            <person name="Waters A.P."/>
            <person name="Smith H.O."/>
            <person name="White O.R."/>
            <person name="Salzberg S.L."/>
            <person name="Venter J.C."/>
            <person name="Fraser C.M."/>
            <person name="Hoffman S.L."/>
            <person name="Gardner M.J."/>
            <person name="Carucci D.J."/>
        </authorList>
    </citation>
    <scope>NUCLEOTIDE SEQUENCE [LARGE SCALE GENOMIC DNA]</scope>
    <source>
        <strain evidence="1 2">17XNL</strain>
    </source>
</reference>
<dbReference type="PaxDb" id="73239-Q7RDC1"/>
<gene>
    <name evidence="1" type="ORF">PY05502</name>
</gene>